<dbReference type="Gene3D" id="1.10.287.1120">
    <property type="entry name" value="Bipartite methylase S protein"/>
    <property type="match status" value="1"/>
</dbReference>
<reference evidence="5 6" key="1">
    <citation type="submission" date="2020-07" db="EMBL/GenBank/DDBJ databases">
        <title>Roseicoccus Jingziensis gen. nov., sp. nov., isolated from coastal seawater.</title>
        <authorList>
            <person name="Feng X."/>
        </authorList>
    </citation>
    <scope>NUCLEOTIDE SEQUENCE [LARGE SCALE GENOMIC DNA]</scope>
    <source>
        <strain evidence="5 6">N1E253</strain>
    </source>
</reference>
<gene>
    <name evidence="5" type="ORF">HW115_08560</name>
</gene>
<keyword evidence="5" id="KW-0540">Nuclease</keyword>
<evidence type="ECO:0000313" key="5">
    <source>
        <dbReference type="EMBL" id="NWK55661.1"/>
    </source>
</evidence>
<feature type="domain" description="Type I restriction modification DNA specificity" evidence="4">
    <location>
        <begin position="235"/>
        <end position="404"/>
    </location>
</feature>
<name>A0A851GIF7_9BACT</name>
<evidence type="ECO:0000256" key="2">
    <source>
        <dbReference type="ARBA" id="ARBA00022747"/>
    </source>
</evidence>
<accession>A0A851GIF7</accession>
<dbReference type="PANTHER" id="PTHR30408:SF12">
    <property type="entry name" value="TYPE I RESTRICTION ENZYME MJAVIII SPECIFICITY SUBUNIT"/>
    <property type="match status" value="1"/>
</dbReference>
<evidence type="ECO:0000259" key="4">
    <source>
        <dbReference type="Pfam" id="PF01420"/>
    </source>
</evidence>
<dbReference type="SUPFAM" id="SSF116734">
    <property type="entry name" value="DNA methylase specificity domain"/>
    <property type="match status" value="2"/>
</dbReference>
<dbReference type="RefSeq" id="WP_178932208.1">
    <property type="nucleotide sequence ID" value="NZ_JACBAZ010000003.1"/>
</dbReference>
<evidence type="ECO:0000313" key="6">
    <source>
        <dbReference type="Proteomes" id="UP000557872"/>
    </source>
</evidence>
<dbReference type="Proteomes" id="UP000557872">
    <property type="component" value="Unassembled WGS sequence"/>
</dbReference>
<keyword evidence="5" id="KW-0255">Endonuclease</keyword>
<comment type="caution">
    <text evidence="5">The sequence shown here is derived from an EMBL/GenBank/DDBJ whole genome shotgun (WGS) entry which is preliminary data.</text>
</comment>
<dbReference type="PANTHER" id="PTHR30408">
    <property type="entry name" value="TYPE-1 RESTRICTION ENZYME ECOKI SPECIFICITY PROTEIN"/>
    <property type="match status" value="1"/>
</dbReference>
<dbReference type="InterPro" id="IPR044946">
    <property type="entry name" value="Restrct_endonuc_typeI_TRD_sf"/>
</dbReference>
<keyword evidence="5" id="KW-0378">Hydrolase</keyword>
<dbReference type="Pfam" id="PF01420">
    <property type="entry name" value="Methylase_S"/>
    <property type="match status" value="2"/>
</dbReference>
<dbReference type="InterPro" id="IPR052021">
    <property type="entry name" value="Type-I_RS_S_subunit"/>
</dbReference>
<keyword evidence="2" id="KW-0680">Restriction system</keyword>
<keyword evidence="3" id="KW-0238">DNA-binding</keyword>
<keyword evidence="6" id="KW-1185">Reference proteome</keyword>
<sequence length="451" mass="50827">MPYSPCEPTPHEWLPEIPNHWEVVRFSFFVSFQEGPGIMAVDFRDEGVPLLRIRNVQGRFVDPEGSNFLDPEMVQDRWAKYACQPGDLLISCSASTGLVSEVTDSARDSIAYTGLIRLWPQRSEIIPEYIRWIVVSDQFLTQISILQTGAAMQHYGPEHLGKMRITLPPPNEQKQIADFLDWKTGQIDALIAKKKQLIEKLQEQRSAVITQAVTKGLNPDAPMRDSGIPWLDSVPEAWNLTKLRFMFEFGRGLGITKANLLDSGIPCINYGEIHSKYGFEVIPETHDLKFVSEDYLESGAKSLLSYGDFVFADTSEDVEGSGNFSYLNSETPTFAGYHTVTAKPLEEYNPRYLAYLFDSPAFRHQIRKNISGVKVFSITQGLLKSCSAWLPEMDEQTEIVDYLDLKCGKMDRITLCCQSAIEKLTEYRAAIITAATTGKIDVRKVKLPTSV</sequence>
<evidence type="ECO:0000256" key="1">
    <source>
        <dbReference type="ARBA" id="ARBA00010923"/>
    </source>
</evidence>
<dbReference type="GO" id="GO:0009307">
    <property type="term" value="P:DNA restriction-modification system"/>
    <property type="evidence" value="ECO:0007669"/>
    <property type="project" value="UniProtKB-KW"/>
</dbReference>
<dbReference type="GO" id="GO:0003677">
    <property type="term" value="F:DNA binding"/>
    <property type="evidence" value="ECO:0007669"/>
    <property type="project" value="UniProtKB-KW"/>
</dbReference>
<evidence type="ECO:0000256" key="3">
    <source>
        <dbReference type="ARBA" id="ARBA00023125"/>
    </source>
</evidence>
<dbReference type="GO" id="GO:0004519">
    <property type="term" value="F:endonuclease activity"/>
    <property type="evidence" value="ECO:0007669"/>
    <property type="project" value="UniProtKB-KW"/>
</dbReference>
<dbReference type="EMBL" id="JACBAZ010000003">
    <property type="protein sequence ID" value="NWK55661.1"/>
    <property type="molecule type" value="Genomic_DNA"/>
</dbReference>
<dbReference type="InterPro" id="IPR000055">
    <property type="entry name" value="Restrct_endonuc_typeI_TRD"/>
</dbReference>
<organism evidence="5 6">
    <name type="scientific">Oceaniferula marina</name>
    <dbReference type="NCBI Taxonomy" id="2748318"/>
    <lineage>
        <taxon>Bacteria</taxon>
        <taxon>Pseudomonadati</taxon>
        <taxon>Verrucomicrobiota</taxon>
        <taxon>Verrucomicrobiia</taxon>
        <taxon>Verrucomicrobiales</taxon>
        <taxon>Verrucomicrobiaceae</taxon>
        <taxon>Oceaniferula</taxon>
    </lineage>
</organism>
<proteinExistence type="inferred from homology"/>
<protein>
    <submittedName>
        <fullName evidence="5">Restriction endonuclease subunit S</fullName>
    </submittedName>
</protein>
<dbReference type="Gene3D" id="3.90.220.20">
    <property type="entry name" value="DNA methylase specificity domains"/>
    <property type="match status" value="2"/>
</dbReference>
<feature type="domain" description="Type I restriction modification DNA specificity" evidence="4">
    <location>
        <begin position="77"/>
        <end position="199"/>
    </location>
</feature>
<dbReference type="AlphaFoldDB" id="A0A851GIF7"/>
<comment type="similarity">
    <text evidence="1">Belongs to the type-I restriction system S methylase family.</text>
</comment>